<dbReference type="EMBL" id="BMFT01000009">
    <property type="protein sequence ID" value="GGH40603.1"/>
    <property type="molecule type" value="Genomic_DNA"/>
</dbReference>
<evidence type="ECO:0000313" key="7">
    <source>
        <dbReference type="EMBL" id="GGH40603.1"/>
    </source>
</evidence>
<gene>
    <name evidence="7" type="ORF">GCM10008013_50130</name>
</gene>
<evidence type="ECO:0000256" key="1">
    <source>
        <dbReference type="ARBA" id="ARBA00007074"/>
    </source>
</evidence>
<dbReference type="InterPro" id="IPR038765">
    <property type="entry name" value="Papain-like_cys_pep_sf"/>
</dbReference>
<comment type="caution">
    <text evidence="7">The sequence shown here is derived from an EMBL/GenBank/DDBJ whole genome shotgun (WGS) entry which is preliminary data.</text>
</comment>
<dbReference type="PANTHER" id="PTHR47053:SF1">
    <property type="entry name" value="MUREIN DD-ENDOPEPTIDASE MEPH-RELATED"/>
    <property type="match status" value="1"/>
</dbReference>
<evidence type="ECO:0000259" key="6">
    <source>
        <dbReference type="PROSITE" id="PS51935"/>
    </source>
</evidence>
<sequence length="162" mass="17189">MRKTLTAAVTSLAILFTMGVGAGSASADTSDKSTLVSVVSSVYGTPYKFGGITTSGFDCSGFTQYVFKKMGVSLARTSAAQYKQGTPVSKSQLREGDLVFFNTLGNGVSHVGIYIGDGKFAHSSSSKGIRTDSLSNSYYKQRYLGAKRILSQYSYSVFAAES</sequence>
<keyword evidence="5" id="KW-0732">Signal</keyword>
<dbReference type="RefSeq" id="WP_188542638.1">
    <property type="nucleotide sequence ID" value="NZ_BMFT01000009.1"/>
</dbReference>
<keyword evidence="8" id="KW-1185">Reference proteome</keyword>
<keyword evidence="2" id="KW-0645">Protease</keyword>
<evidence type="ECO:0000256" key="2">
    <source>
        <dbReference type="ARBA" id="ARBA00022670"/>
    </source>
</evidence>
<dbReference type="InterPro" id="IPR000064">
    <property type="entry name" value="NLP_P60_dom"/>
</dbReference>
<dbReference type="Proteomes" id="UP000659344">
    <property type="component" value="Unassembled WGS sequence"/>
</dbReference>
<evidence type="ECO:0000313" key="8">
    <source>
        <dbReference type="Proteomes" id="UP000659344"/>
    </source>
</evidence>
<feature type="signal peptide" evidence="5">
    <location>
        <begin position="1"/>
        <end position="22"/>
    </location>
</feature>
<dbReference type="Pfam" id="PF00877">
    <property type="entry name" value="NLPC_P60"/>
    <property type="match status" value="1"/>
</dbReference>
<reference evidence="8" key="1">
    <citation type="journal article" date="2019" name="Int. J. Syst. Evol. Microbiol.">
        <title>The Global Catalogue of Microorganisms (GCM) 10K type strain sequencing project: providing services to taxonomists for standard genome sequencing and annotation.</title>
        <authorList>
            <consortium name="The Broad Institute Genomics Platform"/>
            <consortium name="The Broad Institute Genome Sequencing Center for Infectious Disease"/>
            <person name="Wu L."/>
            <person name="Ma J."/>
        </authorList>
    </citation>
    <scope>NUCLEOTIDE SEQUENCE [LARGE SCALE GENOMIC DNA]</scope>
    <source>
        <strain evidence="8">CGMCC 1.12769</strain>
    </source>
</reference>
<protein>
    <recommendedName>
        <fullName evidence="6">NlpC/P60 domain-containing protein</fullName>
    </recommendedName>
</protein>
<dbReference type="PROSITE" id="PS51935">
    <property type="entry name" value="NLPC_P60"/>
    <property type="match status" value="1"/>
</dbReference>
<proteinExistence type="inferred from homology"/>
<evidence type="ECO:0000256" key="5">
    <source>
        <dbReference type="SAM" id="SignalP"/>
    </source>
</evidence>
<dbReference type="PANTHER" id="PTHR47053">
    <property type="entry name" value="MUREIN DD-ENDOPEPTIDASE MEPH-RELATED"/>
    <property type="match status" value="1"/>
</dbReference>
<dbReference type="SUPFAM" id="SSF54001">
    <property type="entry name" value="Cysteine proteinases"/>
    <property type="match status" value="1"/>
</dbReference>
<dbReference type="Gene3D" id="3.90.1720.10">
    <property type="entry name" value="endopeptidase domain like (from Nostoc punctiforme)"/>
    <property type="match status" value="1"/>
</dbReference>
<organism evidence="7 8">
    <name type="scientific">Paenibacillus segetis</name>
    <dbReference type="NCBI Taxonomy" id="1325360"/>
    <lineage>
        <taxon>Bacteria</taxon>
        <taxon>Bacillati</taxon>
        <taxon>Bacillota</taxon>
        <taxon>Bacilli</taxon>
        <taxon>Bacillales</taxon>
        <taxon>Paenibacillaceae</taxon>
        <taxon>Paenibacillus</taxon>
    </lineage>
</organism>
<accession>A0ABQ1YVN9</accession>
<feature type="chain" id="PRO_5046927761" description="NlpC/P60 domain-containing protein" evidence="5">
    <location>
        <begin position="23"/>
        <end position="162"/>
    </location>
</feature>
<evidence type="ECO:0000256" key="3">
    <source>
        <dbReference type="ARBA" id="ARBA00022801"/>
    </source>
</evidence>
<evidence type="ECO:0000256" key="4">
    <source>
        <dbReference type="ARBA" id="ARBA00022807"/>
    </source>
</evidence>
<comment type="similarity">
    <text evidence="1">Belongs to the peptidase C40 family.</text>
</comment>
<keyword evidence="3" id="KW-0378">Hydrolase</keyword>
<feature type="domain" description="NlpC/P60" evidence="6">
    <location>
        <begin position="29"/>
        <end position="150"/>
    </location>
</feature>
<name>A0ABQ1YVN9_9BACL</name>
<keyword evidence="4" id="KW-0788">Thiol protease</keyword>
<dbReference type="InterPro" id="IPR051202">
    <property type="entry name" value="Peptidase_C40"/>
</dbReference>